<dbReference type="InterPro" id="IPR052560">
    <property type="entry name" value="RdDP_mobile_element"/>
</dbReference>
<sequence length="736" mass="84688">MLVSETHFTCNSFIKIPEYSIYSTQHPDGRAHGGSAVIIKSKIKHFLAEPFCEDFLQATNVCVNCRTYNIIVSAIYCPPKHTICKENFDIFFQKLGNRFITGGDFNAKHTYWGSRLTTTRGRELHKAIKSNNLTPLSTGEPSYWPSDPLKIPDLLDFFILKNINSQSTTIESNLDLSSDHSPVILTYSDKIFQSNTGAHSLVNKLTNWELYRNYINENISCNLSLKSEDDINKAVDLLTSTLQQAASIATPSLDYQSKLFCPIQIKKEIAKKRKLRKIWQITRSPEDKKIFNNACKNLKYLLDNYKNEEIKNYLNNLSATKDTNYSLWKAVRNIKKPITPILPIKRPDGSWARSYSEKANTFANHLSQIVYQAGPRKCNSEDEDFIYNMLHNTSTASKSTIEPIKRFSLKEVTRQIKFLKSGKSPGPDQINSTMIKNLPEKAVRYITILFNSIIRLETYPQKWKLAKIILIPKPGKDPYELSSYRPISLLSSVSKLFERLLLNRINLIINQKKSIPNHQFGFRNEHSTTQQIHRVVNIINDSFQNKKYCSAVFLDINQAFDKVWHSGLLYKLKTILHGPIFRVLQSYLSNRQFMVDINNTRSSIQNIHSGVPQGGVLSPTLFLIYTSDLPQSNNTYLASFADDICILAKHDNPKTASDILQSHINKLEKWFQLWRFNINTSKSYHITFTLRTQTCPPITINNIPLPEVTTVKYLGMHLDRRLTWKYHIQQKKNSIK</sequence>
<feature type="domain" description="Reverse transcriptase" evidence="1">
    <location>
        <begin position="452"/>
        <end position="718"/>
    </location>
</feature>
<dbReference type="InterPro" id="IPR005135">
    <property type="entry name" value="Endo/exonuclease/phosphatase"/>
</dbReference>
<dbReference type="EMBL" id="GIIL01005107">
    <property type="protein sequence ID" value="NOV48833.1"/>
    <property type="molecule type" value="Transcribed_RNA"/>
</dbReference>
<dbReference type="SUPFAM" id="SSF56672">
    <property type="entry name" value="DNA/RNA polymerases"/>
    <property type="match status" value="1"/>
</dbReference>
<accession>A0A6M2DRL9</accession>
<dbReference type="InterPro" id="IPR036691">
    <property type="entry name" value="Endo/exonu/phosph_ase_sf"/>
</dbReference>
<organism evidence="2">
    <name type="scientific">Xenopsylla cheopis</name>
    <name type="common">Oriental rat flea</name>
    <name type="synonym">Pulex cheopis</name>
    <dbReference type="NCBI Taxonomy" id="163159"/>
    <lineage>
        <taxon>Eukaryota</taxon>
        <taxon>Metazoa</taxon>
        <taxon>Ecdysozoa</taxon>
        <taxon>Arthropoda</taxon>
        <taxon>Hexapoda</taxon>
        <taxon>Insecta</taxon>
        <taxon>Pterygota</taxon>
        <taxon>Neoptera</taxon>
        <taxon>Endopterygota</taxon>
        <taxon>Siphonaptera</taxon>
        <taxon>Pulicidae</taxon>
        <taxon>Xenopsyllinae</taxon>
        <taxon>Xenopsylla</taxon>
    </lineage>
</organism>
<protein>
    <submittedName>
        <fullName evidence="2">Putative rna-directed dna polymerase from mobile element jockey</fullName>
    </submittedName>
</protein>
<name>A0A6M2DRL9_XENCH</name>
<dbReference type="SUPFAM" id="SSF56219">
    <property type="entry name" value="DNase I-like"/>
    <property type="match status" value="1"/>
</dbReference>
<dbReference type="InterPro" id="IPR043502">
    <property type="entry name" value="DNA/RNA_pol_sf"/>
</dbReference>
<proteinExistence type="predicted"/>
<keyword evidence="2" id="KW-0808">Transferase</keyword>
<dbReference type="InterPro" id="IPR000477">
    <property type="entry name" value="RT_dom"/>
</dbReference>
<dbReference type="AlphaFoldDB" id="A0A6M2DRL9"/>
<dbReference type="PANTHER" id="PTHR36688">
    <property type="entry name" value="ENDO/EXONUCLEASE/PHOSPHATASE DOMAIN-CONTAINING PROTEIN"/>
    <property type="match status" value="1"/>
</dbReference>
<keyword evidence="2" id="KW-0548">Nucleotidyltransferase</keyword>
<dbReference type="GO" id="GO:0003964">
    <property type="term" value="F:RNA-directed DNA polymerase activity"/>
    <property type="evidence" value="ECO:0007669"/>
    <property type="project" value="UniProtKB-KW"/>
</dbReference>
<dbReference type="Gene3D" id="3.60.10.10">
    <property type="entry name" value="Endonuclease/exonuclease/phosphatase"/>
    <property type="match status" value="1"/>
</dbReference>
<keyword evidence="2" id="KW-0695">RNA-directed DNA polymerase</keyword>
<evidence type="ECO:0000313" key="2">
    <source>
        <dbReference type="EMBL" id="NOV48833.1"/>
    </source>
</evidence>
<dbReference type="Pfam" id="PF00078">
    <property type="entry name" value="RVT_1"/>
    <property type="match status" value="1"/>
</dbReference>
<reference evidence="2" key="1">
    <citation type="submission" date="2020-03" db="EMBL/GenBank/DDBJ databases">
        <title>Transcriptomic Profiling of the Digestive Tract of the Rat Flea, Xenopsylla cheopis, Following Blood Feeding and Infection with Yersinia pestis.</title>
        <authorList>
            <person name="Bland D.M."/>
            <person name="Martens C.A."/>
            <person name="Virtaneva K."/>
            <person name="Kanakabandi K."/>
            <person name="Long D."/>
            <person name="Rosenke R."/>
            <person name="Saturday G.A."/>
            <person name="Hoyt F.H."/>
            <person name="Bruno D.P."/>
            <person name="Ribeiro J.M.C."/>
            <person name="Hinnebusch J."/>
        </authorList>
    </citation>
    <scope>NUCLEOTIDE SEQUENCE</scope>
</reference>
<dbReference type="PANTHER" id="PTHR36688:SF2">
    <property type="entry name" value="ENDONUCLEASE_EXONUCLEASE_PHOSPHATASE DOMAIN-CONTAINING PROTEIN"/>
    <property type="match status" value="1"/>
</dbReference>
<evidence type="ECO:0000259" key="1">
    <source>
        <dbReference type="PROSITE" id="PS50878"/>
    </source>
</evidence>
<dbReference type="PROSITE" id="PS50878">
    <property type="entry name" value="RT_POL"/>
    <property type="match status" value="1"/>
</dbReference>
<dbReference type="CDD" id="cd01650">
    <property type="entry name" value="RT_nLTR_like"/>
    <property type="match status" value="1"/>
</dbReference>
<dbReference type="Pfam" id="PF14529">
    <property type="entry name" value="Exo_endo_phos_2"/>
    <property type="match status" value="1"/>
</dbReference>